<sequence>MLVFKIALIGIAGAMLAMVTKQFKPEYSTLVLLAVCLFLIGYLTSNLKEVLNFVQTLQKRIPISSMYIKILLKLLAIAYICQIASNLCEDLGYHSISFQIETIGKLSILVLSIPIISSLLETIEHLLT</sequence>
<organism evidence="3 9">
    <name type="scientific">Anaerobutyricum hallii</name>
    <dbReference type="NCBI Taxonomy" id="39488"/>
    <lineage>
        <taxon>Bacteria</taxon>
        <taxon>Bacillati</taxon>
        <taxon>Bacillota</taxon>
        <taxon>Clostridia</taxon>
        <taxon>Lachnospirales</taxon>
        <taxon>Lachnospiraceae</taxon>
        <taxon>Anaerobutyricum</taxon>
    </lineage>
</organism>
<dbReference type="Proteomes" id="UP000095390">
    <property type="component" value="Unassembled WGS sequence"/>
</dbReference>
<protein>
    <submittedName>
        <fullName evidence="3">Stage III sporulation protein AD</fullName>
    </submittedName>
</protein>
<evidence type="ECO:0000313" key="11">
    <source>
        <dbReference type="Proteomes" id="UP000283700"/>
    </source>
</evidence>
<dbReference type="Proteomes" id="UP000283700">
    <property type="component" value="Unassembled WGS sequence"/>
</dbReference>
<feature type="transmembrane region" description="Helical" evidence="1">
    <location>
        <begin position="66"/>
        <end position="85"/>
    </location>
</feature>
<dbReference type="Proteomes" id="UP000286561">
    <property type="component" value="Unassembled WGS sequence"/>
</dbReference>
<dbReference type="OrthoDB" id="1682150at2"/>
<dbReference type="AlphaFoldDB" id="A0A174EYF4"/>
<dbReference type="EMBL" id="CYZL01000014">
    <property type="protein sequence ID" value="CUO42491.1"/>
    <property type="molecule type" value="Genomic_DNA"/>
</dbReference>
<evidence type="ECO:0000313" key="7">
    <source>
        <dbReference type="EMBL" id="RHN14037.1"/>
    </source>
</evidence>
<reference evidence="10 11" key="2">
    <citation type="submission" date="2018-08" db="EMBL/GenBank/DDBJ databases">
        <title>A genome reference for cultivated species of the human gut microbiota.</title>
        <authorList>
            <person name="Zou Y."/>
            <person name="Xue W."/>
            <person name="Luo G."/>
        </authorList>
    </citation>
    <scope>NUCLEOTIDE SEQUENCE [LARGE SCALE GENOMIC DNA]</scope>
    <source>
        <strain evidence="7 11">AF31-17AC</strain>
        <strain evidence="6 10">AF45-14BH</strain>
        <strain evidence="5 12">AM34-3LB</strain>
        <strain evidence="4 13">AM48-23BH</strain>
    </source>
</reference>
<keyword evidence="1" id="KW-1133">Transmembrane helix</keyword>
<reference evidence="8 9" key="1">
    <citation type="submission" date="2015-09" db="EMBL/GenBank/DDBJ databases">
        <authorList>
            <consortium name="Pathogen Informatics"/>
        </authorList>
    </citation>
    <scope>NUCLEOTIDE SEQUENCE [LARGE SCALE GENOMIC DNA]</scope>
    <source>
        <strain evidence="3 9">2789STDY5834835</strain>
        <strain evidence="2 8">2789STDY5834966</strain>
    </source>
</reference>
<dbReference type="EMBL" id="QSEP01000030">
    <property type="protein sequence ID" value="RGZ83315.1"/>
    <property type="molecule type" value="Genomic_DNA"/>
</dbReference>
<dbReference type="Proteomes" id="UP000283497">
    <property type="component" value="Unassembled WGS sequence"/>
</dbReference>
<evidence type="ECO:0000313" key="9">
    <source>
        <dbReference type="Proteomes" id="UP000095679"/>
    </source>
</evidence>
<evidence type="ECO:0000313" key="3">
    <source>
        <dbReference type="EMBL" id="CUO42491.1"/>
    </source>
</evidence>
<name>A0A174EYF4_9FIRM</name>
<evidence type="ECO:0000313" key="10">
    <source>
        <dbReference type="Proteomes" id="UP000283497"/>
    </source>
</evidence>
<evidence type="ECO:0000313" key="5">
    <source>
        <dbReference type="EMBL" id="RHC62075.1"/>
    </source>
</evidence>
<feature type="transmembrane region" description="Helical" evidence="1">
    <location>
        <begin position="27"/>
        <end position="45"/>
    </location>
</feature>
<evidence type="ECO:0000256" key="1">
    <source>
        <dbReference type="SAM" id="Phobius"/>
    </source>
</evidence>
<feature type="transmembrane region" description="Helical" evidence="1">
    <location>
        <begin position="105"/>
        <end position="123"/>
    </location>
</feature>
<keyword evidence="12" id="KW-1185">Reference proteome</keyword>
<gene>
    <name evidence="6" type="ORF">DW068_11940</name>
    <name evidence="5" type="ORF">DW833_12220</name>
    <name evidence="4" type="ORF">DW972_06560</name>
    <name evidence="7" type="ORF">DWZ29_06570</name>
    <name evidence="3" type="ORF">ERS852450_01773</name>
    <name evidence="2" type="ORF">ERS852578_02194</name>
</gene>
<dbReference type="EMBL" id="CYYC01000029">
    <property type="protein sequence ID" value="CUN10195.1"/>
    <property type="molecule type" value="Genomic_DNA"/>
</dbReference>
<dbReference type="Proteomes" id="UP000284621">
    <property type="component" value="Unassembled WGS sequence"/>
</dbReference>
<evidence type="ECO:0000313" key="4">
    <source>
        <dbReference type="EMBL" id="RGZ83315.1"/>
    </source>
</evidence>
<dbReference type="Proteomes" id="UP000095679">
    <property type="component" value="Unassembled WGS sequence"/>
</dbReference>
<dbReference type="GeneID" id="75048461"/>
<dbReference type="RefSeq" id="WP_005343558.1">
    <property type="nucleotide sequence ID" value="NZ_BLYK01000005.1"/>
</dbReference>
<keyword evidence="1" id="KW-0472">Membrane</keyword>
<evidence type="ECO:0000313" key="2">
    <source>
        <dbReference type="EMBL" id="CUN10195.1"/>
    </source>
</evidence>
<evidence type="ECO:0000313" key="13">
    <source>
        <dbReference type="Proteomes" id="UP000286561"/>
    </source>
</evidence>
<evidence type="ECO:0000313" key="8">
    <source>
        <dbReference type="Proteomes" id="UP000095390"/>
    </source>
</evidence>
<accession>A0A174EYF4</accession>
<dbReference type="EMBL" id="QSID01000015">
    <property type="protein sequence ID" value="RHC62075.1"/>
    <property type="molecule type" value="Genomic_DNA"/>
</dbReference>
<dbReference type="EMBL" id="QRQO01000014">
    <property type="protein sequence ID" value="RHN14037.1"/>
    <property type="molecule type" value="Genomic_DNA"/>
</dbReference>
<dbReference type="EMBL" id="QRNJ01000049">
    <property type="protein sequence ID" value="RHK36880.1"/>
    <property type="molecule type" value="Genomic_DNA"/>
</dbReference>
<dbReference type="Pfam" id="PF06686">
    <property type="entry name" value="SpoIIIAC"/>
    <property type="match status" value="2"/>
</dbReference>
<dbReference type="InterPro" id="IPR025664">
    <property type="entry name" value="Spore_III_AC/AD"/>
</dbReference>
<keyword evidence="1" id="KW-0812">Transmembrane</keyword>
<evidence type="ECO:0000313" key="12">
    <source>
        <dbReference type="Proteomes" id="UP000284621"/>
    </source>
</evidence>
<evidence type="ECO:0000313" key="6">
    <source>
        <dbReference type="EMBL" id="RHK36880.1"/>
    </source>
</evidence>
<proteinExistence type="predicted"/>